<dbReference type="SUPFAM" id="SSF52743">
    <property type="entry name" value="Subtilisin-like"/>
    <property type="match status" value="1"/>
</dbReference>
<feature type="active site" description="Charge relay system" evidence="5">
    <location>
        <position position="159"/>
    </location>
</feature>
<dbReference type="InterPro" id="IPR036852">
    <property type="entry name" value="Peptidase_S8/S53_dom_sf"/>
</dbReference>
<evidence type="ECO:0000256" key="8">
    <source>
        <dbReference type="SAM" id="SignalP"/>
    </source>
</evidence>
<organism evidence="11 12">
    <name type="scientific">Actinokineospora cianjurensis</name>
    <dbReference type="NCBI Taxonomy" id="585224"/>
    <lineage>
        <taxon>Bacteria</taxon>
        <taxon>Bacillati</taxon>
        <taxon>Actinomycetota</taxon>
        <taxon>Actinomycetes</taxon>
        <taxon>Pseudonocardiales</taxon>
        <taxon>Pseudonocardiaceae</taxon>
        <taxon>Actinokineospora</taxon>
    </lineage>
</organism>
<comment type="caution">
    <text evidence="11">The sequence shown here is derived from an EMBL/GenBank/DDBJ whole genome shotgun (WGS) entry which is preliminary data.</text>
</comment>
<dbReference type="InterPro" id="IPR023827">
    <property type="entry name" value="Peptidase_S8_Asp-AS"/>
</dbReference>
<dbReference type="InterPro" id="IPR000209">
    <property type="entry name" value="Peptidase_S8/S53_dom"/>
</dbReference>
<dbReference type="GO" id="GO:0004252">
    <property type="term" value="F:serine-type endopeptidase activity"/>
    <property type="evidence" value="ECO:0007669"/>
    <property type="project" value="UniProtKB-UniRule"/>
</dbReference>
<evidence type="ECO:0000256" key="2">
    <source>
        <dbReference type="ARBA" id="ARBA00022670"/>
    </source>
</evidence>
<evidence type="ECO:0000256" key="6">
    <source>
        <dbReference type="RuleBase" id="RU003355"/>
    </source>
</evidence>
<dbReference type="Gene3D" id="3.30.70.80">
    <property type="entry name" value="Peptidase S8 propeptide/proteinase inhibitor I9"/>
    <property type="match status" value="1"/>
</dbReference>
<dbReference type="PROSITE" id="PS00138">
    <property type="entry name" value="SUBTILASE_SER"/>
    <property type="match status" value="1"/>
</dbReference>
<dbReference type="PRINTS" id="PR00723">
    <property type="entry name" value="SUBTILISIN"/>
</dbReference>
<dbReference type="GO" id="GO:0005615">
    <property type="term" value="C:extracellular space"/>
    <property type="evidence" value="ECO:0007669"/>
    <property type="project" value="TreeGrafter"/>
</dbReference>
<evidence type="ECO:0000259" key="9">
    <source>
        <dbReference type="Pfam" id="PF00082"/>
    </source>
</evidence>
<keyword evidence="3 5" id="KW-0378">Hydrolase</keyword>
<feature type="compositionally biased region" description="Polar residues" evidence="7">
    <location>
        <begin position="246"/>
        <end position="258"/>
    </location>
</feature>
<dbReference type="Pfam" id="PF00082">
    <property type="entry name" value="Peptidase_S8"/>
    <property type="match status" value="1"/>
</dbReference>
<dbReference type="GO" id="GO:0016020">
    <property type="term" value="C:membrane"/>
    <property type="evidence" value="ECO:0007669"/>
    <property type="project" value="InterPro"/>
</dbReference>
<dbReference type="GO" id="GO:0005975">
    <property type="term" value="P:carbohydrate metabolic process"/>
    <property type="evidence" value="ECO:0007669"/>
    <property type="project" value="UniProtKB-ARBA"/>
</dbReference>
<keyword evidence="8" id="KW-0732">Signal</keyword>
<dbReference type="InterPro" id="IPR037045">
    <property type="entry name" value="S8pro/Inhibitor_I9_sf"/>
</dbReference>
<dbReference type="Pfam" id="PF05922">
    <property type="entry name" value="Inhibitor_I9"/>
    <property type="match status" value="1"/>
</dbReference>
<dbReference type="CDD" id="cd04077">
    <property type="entry name" value="Peptidases_S8_PCSK9_ProteinaseK_like"/>
    <property type="match status" value="1"/>
</dbReference>
<feature type="active site" description="Charge relay system" evidence="5">
    <location>
        <position position="312"/>
    </location>
</feature>
<dbReference type="SUPFAM" id="SSF54897">
    <property type="entry name" value="Protease propeptides/inhibitors"/>
    <property type="match status" value="1"/>
</dbReference>
<dbReference type="PROSITE" id="PS00137">
    <property type="entry name" value="SUBTILASE_HIS"/>
    <property type="match status" value="1"/>
</dbReference>
<dbReference type="InterPro" id="IPR015919">
    <property type="entry name" value="Cadherin-like_sf"/>
</dbReference>
<gene>
    <name evidence="11" type="ORF">CLV68_3975</name>
</gene>
<dbReference type="InterPro" id="IPR023828">
    <property type="entry name" value="Peptidase_S8_Ser-AS"/>
</dbReference>
<evidence type="ECO:0000256" key="5">
    <source>
        <dbReference type="PROSITE-ProRule" id="PRU01240"/>
    </source>
</evidence>
<evidence type="ECO:0000256" key="7">
    <source>
        <dbReference type="SAM" id="MobiDB-lite"/>
    </source>
</evidence>
<dbReference type="Gene3D" id="2.60.40.10">
    <property type="entry name" value="Immunoglobulins"/>
    <property type="match status" value="1"/>
</dbReference>
<evidence type="ECO:0000256" key="1">
    <source>
        <dbReference type="ARBA" id="ARBA00011073"/>
    </source>
</evidence>
<dbReference type="FunFam" id="3.40.50.200:FF:000014">
    <property type="entry name" value="Proteinase K"/>
    <property type="match status" value="1"/>
</dbReference>
<dbReference type="PROSITE" id="PS00136">
    <property type="entry name" value="SUBTILASE_ASP"/>
    <property type="match status" value="1"/>
</dbReference>
<proteinExistence type="inferred from homology"/>
<evidence type="ECO:0000313" key="11">
    <source>
        <dbReference type="EMBL" id="RLK59486.1"/>
    </source>
</evidence>
<feature type="active site" description="Charge relay system" evidence="5">
    <location>
        <position position="127"/>
    </location>
</feature>
<evidence type="ECO:0000313" key="12">
    <source>
        <dbReference type="Proteomes" id="UP000282454"/>
    </source>
</evidence>
<dbReference type="EMBL" id="RCDD01000002">
    <property type="protein sequence ID" value="RLK59486.1"/>
    <property type="molecule type" value="Genomic_DNA"/>
</dbReference>
<dbReference type="InterPro" id="IPR015500">
    <property type="entry name" value="Peptidase_S8_subtilisin-rel"/>
</dbReference>
<feature type="region of interest" description="Disordered" evidence="7">
    <location>
        <begin position="246"/>
        <end position="278"/>
    </location>
</feature>
<feature type="domain" description="Peptidase S8/S53" evidence="9">
    <location>
        <begin position="121"/>
        <end position="360"/>
    </location>
</feature>
<dbReference type="InterPro" id="IPR034193">
    <property type="entry name" value="PCSK9_ProteinaseK-like"/>
</dbReference>
<sequence>MGKALSLSMAVVVGLVSVTPSAAAEASSGYVVVLKDGRAPAAEYAVRQTFRHAVNGFSTDLTPRQAQALAADPAVAYVQPNRRVRADTTQTYPPSWGLDRIDQRDGDLDDAYTYSTTASNVTAYVIDTGVYTANTDFGGRATWGTNTSGDGKDADCHGHGTHVAGTIGGARHGVAKGINVVAVKVLDCNGNGTTETVAAGIDWVIAHHTSGPAVANLSLGGEADPVLDAAIRRLIADGITTTVSAGNSGADACQQSPARTAEAITVGSTSEGDDRSSFSNTGTCVDLFAPGESITSAWKSYPDSTNTLSGTSMAAPHVAGAAALLLAVDPATTPAQVAAHLVLDATPGKITDVGPGSPNRLVVVGTGSRPGYPIVANPGYRAQRTGTPMTIQVAASGGTAPYTWSAAGLPTGTSIGASTGLISGTPTQTLVNSPVTVSAKDSANRTTTVRFLVTVVPPGWTCPSGGQKLANPGFESGDTVWWTSGYYVDRWTGVNAPRTGSWAVKIPTTTSMGNHAVPEDVRIPQECAWSTLTFWVKVTHQGAKDDWDKLHVRIDGKTLATVLGKTAPAGYQQYTVDLSGHAGKTVRIWFTTWGDTANITDFVLDDVAVTLR</sequence>
<evidence type="ECO:0000256" key="4">
    <source>
        <dbReference type="ARBA" id="ARBA00022825"/>
    </source>
</evidence>
<dbReference type="Pfam" id="PF05345">
    <property type="entry name" value="He_PIG"/>
    <property type="match status" value="1"/>
</dbReference>
<dbReference type="Proteomes" id="UP000282454">
    <property type="component" value="Unassembled WGS sequence"/>
</dbReference>
<dbReference type="PANTHER" id="PTHR43806:SF11">
    <property type="entry name" value="CEREVISIN-RELATED"/>
    <property type="match status" value="1"/>
</dbReference>
<dbReference type="GO" id="GO:0005509">
    <property type="term" value="F:calcium ion binding"/>
    <property type="evidence" value="ECO:0007669"/>
    <property type="project" value="InterPro"/>
</dbReference>
<name>A0A421B4V7_9PSEU</name>
<dbReference type="RefSeq" id="WP_246009982.1">
    <property type="nucleotide sequence ID" value="NZ_RCDD01000002.1"/>
</dbReference>
<dbReference type="AlphaFoldDB" id="A0A421B4V7"/>
<dbReference type="Gene3D" id="2.60.120.260">
    <property type="entry name" value="Galactose-binding domain-like"/>
    <property type="match status" value="1"/>
</dbReference>
<accession>A0A421B4V7</accession>
<dbReference type="GO" id="GO:0006508">
    <property type="term" value="P:proteolysis"/>
    <property type="evidence" value="ECO:0007669"/>
    <property type="project" value="UniProtKB-KW"/>
</dbReference>
<dbReference type="PANTHER" id="PTHR43806">
    <property type="entry name" value="PEPTIDASE S8"/>
    <property type="match status" value="1"/>
</dbReference>
<dbReference type="SUPFAM" id="SSF49313">
    <property type="entry name" value="Cadherin-like"/>
    <property type="match status" value="1"/>
</dbReference>
<dbReference type="InterPro" id="IPR022398">
    <property type="entry name" value="Peptidase_S8_His-AS"/>
</dbReference>
<keyword evidence="12" id="KW-1185">Reference proteome</keyword>
<dbReference type="InterPro" id="IPR010259">
    <property type="entry name" value="S8pro/Inhibitor_I9"/>
</dbReference>
<feature type="chain" id="PRO_5038794237" evidence="8">
    <location>
        <begin position="23"/>
        <end position="612"/>
    </location>
</feature>
<evidence type="ECO:0000256" key="3">
    <source>
        <dbReference type="ARBA" id="ARBA00022801"/>
    </source>
</evidence>
<evidence type="ECO:0000259" key="10">
    <source>
        <dbReference type="Pfam" id="PF05922"/>
    </source>
</evidence>
<feature type="domain" description="Inhibitor I9" evidence="10">
    <location>
        <begin position="40"/>
        <end position="86"/>
    </location>
</feature>
<dbReference type="Gene3D" id="3.40.50.200">
    <property type="entry name" value="Peptidase S8/S53 domain"/>
    <property type="match status" value="1"/>
</dbReference>
<comment type="similarity">
    <text evidence="1 5 6">Belongs to the peptidase S8 family.</text>
</comment>
<protein>
    <submittedName>
        <fullName evidence="11">Subtilisin family serine protease</fullName>
    </submittedName>
</protein>
<keyword evidence="2 5" id="KW-0645">Protease</keyword>
<feature type="signal peptide" evidence="8">
    <location>
        <begin position="1"/>
        <end position="22"/>
    </location>
</feature>
<dbReference type="PROSITE" id="PS51892">
    <property type="entry name" value="SUBTILASE"/>
    <property type="match status" value="1"/>
</dbReference>
<dbReference type="InterPro" id="IPR050131">
    <property type="entry name" value="Peptidase_S8_subtilisin-like"/>
</dbReference>
<keyword evidence="4 5" id="KW-0720">Serine protease</keyword>
<reference evidence="11 12" key="1">
    <citation type="submission" date="2018-10" db="EMBL/GenBank/DDBJ databases">
        <title>Genomic Encyclopedia of Archaeal and Bacterial Type Strains, Phase II (KMG-II): from individual species to whole genera.</title>
        <authorList>
            <person name="Goeker M."/>
        </authorList>
    </citation>
    <scope>NUCLEOTIDE SEQUENCE [LARGE SCALE GENOMIC DNA]</scope>
    <source>
        <strain evidence="11 12">DSM 45657</strain>
    </source>
</reference>
<dbReference type="InterPro" id="IPR013783">
    <property type="entry name" value="Ig-like_fold"/>
</dbReference>